<dbReference type="PANTHER" id="PTHR33067:SF32">
    <property type="entry name" value="ASPARTIC PEPTIDASE DDI1-TYPE DOMAIN-CONTAINING PROTEIN"/>
    <property type="match status" value="1"/>
</dbReference>
<dbReference type="EMBL" id="BJWL01000001">
    <property type="protein sequence ID" value="GFY81593.1"/>
    <property type="molecule type" value="Genomic_DNA"/>
</dbReference>
<reference evidence="2 3" key="1">
    <citation type="submission" date="2019-07" db="EMBL/GenBank/DDBJ databases">
        <title>De Novo Assembly of kiwifruit Actinidia rufa.</title>
        <authorList>
            <person name="Sugita-Konishi S."/>
            <person name="Sato K."/>
            <person name="Mori E."/>
            <person name="Abe Y."/>
            <person name="Kisaki G."/>
            <person name="Hamano K."/>
            <person name="Suezawa K."/>
            <person name="Otani M."/>
            <person name="Fukuda T."/>
            <person name="Manabe T."/>
            <person name="Gomi K."/>
            <person name="Tabuchi M."/>
            <person name="Akimitsu K."/>
            <person name="Kataoka I."/>
        </authorList>
    </citation>
    <scope>NUCLEOTIDE SEQUENCE [LARGE SCALE GENOMIC DNA]</scope>
    <source>
        <strain evidence="3">cv. Fuchu</strain>
    </source>
</reference>
<feature type="compositionally biased region" description="Polar residues" evidence="1">
    <location>
        <begin position="114"/>
        <end position="130"/>
    </location>
</feature>
<protein>
    <recommendedName>
        <fullName evidence="4">Retrotransposon gag protein</fullName>
    </recommendedName>
</protein>
<evidence type="ECO:0000313" key="3">
    <source>
        <dbReference type="Proteomes" id="UP000585474"/>
    </source>
</evidence>
<feature type="region of interest" description="Disordered" evidence="1">
    <location>
        <begin position="114"/>
        <end position="133"/>
    </location>
</feature>
<sequence length="674" mass="74579">MKKGGDPTLPHKIQMQYLIHQWVGGVPQNPLPNPAHGLGGDNMEGGSIHGGIGAPQFRTLRDYMNPPRQAPSSCIVFPPHYATLNIRPGTFMDKQPHEAYSYFDYLANLTRDWASTGTQNPEGRPNQQGGKHQLKEVDDVNARLATMARKLEALEFAKVNAVGSEELKEVSCAVCETKEHDTISCPVIPGIKEALHGQVNAIGHYGQGARNPYSNTYNPGWRDHPNFGWRNEGTSNPQAYQGGFHNPQSYQAPHPPPQPQNYQPSPVTSFSTLPKPFQPPPQAQSNTYQPPHKSQLTLLTQALTLTEKGKLPAQPQPNPSRHVHSAEISNQPSSGHEQVQAITVLRSGKTIDKTILPIDPKGRGEASKVVDSTVGGDRETGEKKESEVVSKEEEKKKKTGSVPRSEEVLREEREIFAHAPFPHRLAKPKNNLSSEIYETFKQVKINLPLLEAIKQVPSYAKFLKDLCTVKRRLNVRENAFLAKDVHSVVQVKTPPKYKDPGCPTVTCVIGDHRIEGCLLDLGSSVNLLPYSVYEKLGLGKQPGDLEDIREVNLIESIVQEHFERQCVEDPLARMLMFGEGLDYLEVEKVGSFVNEDNGLEGPHDGVNHPIRNTRRPLILYSSSGVGTLSELTVGTSWSSGQYQSELVQKQCKFSPLALMVLVMLRIKVCYGFGG</sequence>
<dbReference type="InterPro" id="IPR021109">
    <property type="entry name" value="Peptidase_aspartic_dom_sf"/>
</dbReference>
<organism evidence="2 3">
    <name type="scientific">Actinidia rufa</name>
    <dbReference type="NCBI Taxonomy" id="165716"/>
    <lineage>
        <taxon>Eukaryota</taxon>
        <taxon>Viridiplantae</taxon>
        <taxon>Streptophyta</taxon>
        <taxon>Embryophyta</taxon>
        <taxon>Tracheophyta</taxon>
        <taxon>Spermatophyta</taxon>
        <taxon>Magnoliopsida</taxon>
        <taxon>eudicotyledons</taxon>
        <taxon>Gunneridae</taxon>
        <taxon>Pentapetalae</taxon>
        <taxon>asterids</taxon>
        <taxon>Ericales</taxon>
        <taxon>Actinidiaceae</taxon>
        <taxon>Actinidia</taxon>
    </lineage>
</organism>
<feature type="compositionally biased region" description="Basic and acidic residues" evidence="1">
    <location>
        <begin position="376"/>
        <end position="396"/>
    </location>
</feature>
<dbReference type="OrthoDB" id="1305902at2759"/>
<dbReference type="Proteomes" id="UP000585474">
    <property type="component" value="Unassembled WGS sequence"/>
</dbReference>
<evidence type="ECO:0000256" key="1">
    <source>
        <dbReference type="SAM" id="MobiDB-lite"/>
    </source>
</evidence>
<feature type="region of interest" description="Disordered" evidence="1">
    <location>
        <begin position="224"/>
        <end position="291"/>
    </location>
</feature>
<keyword evidence="3" id="KW-1185">Reference proteome</keyword>
<dbReference type="AlphaFoldDB" id="A0A7J0E514"/>
<dbReference type="Gene3D" id="2.40.70.10">
    <property type="entry name" value="Acid Proteases"/>
    <property type="match status" value="1"/>
</dbReference>
<comment type="caution">
    <text evidence="2">The sequence shown here is derived from an EMBL/GenBank/DDBJ whole genome shotgun (WGS) entry which is preliminary data.</text>
</comment>
<feature type="compositionally biased region" description="Polar residues" evidence="1">
    <location>
        <begin position="327"/>
        <end position="337"/>
    </location>
</feature>
<dbReference type="PANTHER" id="PTHR33067">
    <property type="entry name" value="RNA-DIRECTED DNA POLYMERASE-RELATED"/>
    <property type="match status" value="1"/>
</dbReference>
<name>A0A7J0E514_9ERIC</name>
<evidence type="ECO:0008006" key="4">
    <source>
        <dbReference type="Google" id="ProtNLM"/>
    </source>
</evidence>
<gene>
    <name evidence="2" type="ORF">Acr_01g0014020</name>
</gene>
<accession>A0A7J0E514</accession>
<feature type="region of interest" description="Disordered" evidence="1">
    <location>
        <begin position="310"/>
        <end position="337"/>
    </location>
</feature>
<evidence type="ECO:0000313" key="2">
    <source>
        <dbReference type="EMBL" id="GFY81593.1"/>
    </source>
</evidence>
<feature type="region of interest" description="Disordered" evidence="1">
    <location>
        <begin position="355"/>
        <end position="406"/>
    </location>
</feature>
<proteinExistence type="predicted"/>